<dbReference type="Gene3D" id="3.90.228.10">
    <property type="match status" value="1"/>
</dbReference>
<dbReference type="InterPro" id="IPR012317">
    <property type="entry name" value="Poly(ADP-ribose)pol_cat_dom"/>
</dbReference>
<dbReference type="SUPFAM" id="SSF56399">
    <property type="entry name" value="ADP-ribosylation"/>
    <property type="match status" value="1"/>
</dbReference>
<name>A0AAR5Q504_DENPD</name>
<feature type="domain" description="PARP catalytic" evidence="2">
    <location>
        <begin position="10"/>
        <end position="196"/>
    </location>
</feature>
<keyword evidence="1" id="KW-0520">NAD</keyword>
<dbReference type="KEGG" id="dpa:109543164"/>
<dbReference type="AlphaFoldDB" id="A0AAR5Q504"/>
<dbReference type="PANTHER" id="PTHR45740">
    <property type="entry name" value="POLY [ADP-RIBOSE] POLYMERASE"/>
    <property type="match status" value="1"/>
</dbReference>
<dbReference type="InterPro" id="IPR051712">
    <property type="entry name" value="ARTD-AVP"/>
</dbReference>
<evidence type="ECO:0000313" key="4">
    <source>
        <dbReference type="Proteomes" id="UP000019118"/>
    </source>
</evidence>
<dbReference type="GeneID" id="109543164"/>
<proteinExistence type="predicted"/>
<sequence length="196" mass="23212">MFYSEVLKNVPSNWSPMTTDDRYMKEPLMPYTEEFAKVIELLCKRQYYGRQFGIFRIQNPLLWSKFLLRKSEYDQRGPVEIKTLYHDTSIANAESIIEFNFDWRMGQRTKYGQGVYFSVEASAAFRHSTKDGSRLRAMFVVDVLVQNVQEGQPNMCLPAIGFDTILANNNNTYVKFFDSEYYPKYFMVYEPNPFFF</sequence>
<reference evidence="4" key="1">
    <citation type="journal article" date="2013" name="Genome Biol.">
        <title>Draft genome of the mountain pine beetle, Dendroctonus ponderosae Hopkins, a major forest pest.</title>
        <authorList>
            <person name="Keeling C.I."/>
            <person name="Yuen M.M."/>
            <person name="Liao N.Y."/>
            <person name="Docking T.R."/>
            <person name="Chan S.K."/>
            <person name="Taylor G.A."/>
            <person name="Palmquist D.L."/>
            <person name="Jackman S.D."/>
            <person name="Nguyen A."/>
            <person name="Li M."/>
            <person name="Henderson H."/>
            <person name="Janes J.K."/>
            <person name="Zhao Y."/>
            <person name="Pandoh P."/>
            <person name="Moore R."/>
            <person name="Sperling F.A."/>
            <person name="Huber D.P."/>
            <person name="Birol I."/>
            <person name="Jones S.J."/>
            <person name="Bohlmann J."/>
        </authorList>
    </citation>
    <scope>NUCLEOTIDE SEQUENCE</scope>
</reference>
<dbReference type="PROSITE" id="PS51059">
    <property type="entry name" value="PARP_CATALYTIC"/>
    <property type="match status" value="1"/>
</dbReference>
<protein>
    <recommendedName>
        <fullName evidence="1">Poly [ADP-ribose] polymerase</fullName>
        <shortName evidence="1">PARP</shortName>
        <ecNumber evidence="1">2.4.2.-</ecNumber>
    </recommendedName>
</protein>
<keyword evidence="1" id="KW-0328">Glycosyltransferase</keyword>
<evidence type="ECO:0000259" key="2">
    <source>
        <dbReference type="PROSITE" id="PS51059"/>
    </source>
</evidence>
<dbReference type="Pfam" id="PF00644">
    <property type="entry name" value="PARP"/>
    <property type="match status" value="1"/>
</dbReference>
<organism evidence="3 4">
    <name type="scientific">Dendroctonus ponderosae</name>
    <name type="common">Mountain pine beetle</name>
    <dbReference type="NCBI Taxonomy" id="77166"/>
    <lineage>
        <taxon>Eukaryota</taxon>
        <taxon>Metazoa</taxon>
        <taxon>Ecdysozoa</taxon>
        <taxon>Arthropoda</taxon>
        <taxon>Hexapoda</taxon>
        <taxon>Insecta</taxon>
        <taxon>Pterygota</taxon>
        <taxon>Neoptera</taxon>
        <taxon>Endopterygota</taxon>
        <taxon>Coleoptera</taxon>
        <taxon>Polyphaga</taxon>
        <taxon>Cucujiformia</taxon>
        <taxon>Curculionidae</taxon>
        <taxon>Scolytinae</taxon>
        <taxon>Dendroctonus</taxon>
    </lineage>
</organism>
<evidence type="ECO:0000256" key="1">
    <source>
        <dbReference type="RuleBase" id="RU362114"/>
    </source>
</evidence>
<reference evidence="3" key="2">
    <citation type="submission" date="2024-08" db="UniProtKB">
        <authorList>
            <consortium name="EnsemblMetazoa"/>
        </authorList>
    </citation>
    <scope>IDENTIFICATION</scope>
</reference>
<accession>A0AAR5Q504</accession>
<dbReference type="GO" id="GO:1990404">
    <property type="term" value="F:NAD+-protein mono-ADP-ribosyltransferase activity"/>
    <property type="evidence" value="ECO:0007669"/>
    <property type="project" value="TreeGrafter"/>
</dbReference>
<keyword evidence="1" id="KW-0808">Transferase</keyword>
<dbReference type="GO" id="GO:0003950">
    <property type="term" value="F:NAD+ poly-ADP-ribosyltransferase activity"/>
    <property type="evidence" value="ECO:0007669"/>
    <property type="project" value="UniProtKB-UniRule"/>
</dbReference>
<dbReference type="EnsemblMetazoa" id="XM_019912733.1">
    <property type="protein sequence ID" value="XP_019768292.1"/>
    <property type="gene ID" value="LOC109543164"/>
</dbReference>
<dbReference type="EC" id="2.4.2.-" evidence="1"/>
<dbReference type="Proteomes" id="UP000019118">
    <property type="component" value="Unassembled WGS sequence"/>
</dbReference>
<evidence type="ECO:0000313" key="3">
    <source>
        <dbReference type="EnsemblMetazoa" id="XP_019768292.1"/>
    </source>
</evidence>
<dbReference type="GO" id="GO:0005634">
    <property type="term" value="C:nucleus"/>
    <property type="evidence" value="ECO:0007669"/>
    <property type="project" value="TreeGrafter"/>
</dbReference>
<keyword evidence="4" id="KW-1185">Reference proteome</keyword>
<dbReference type="PANTHER" id="PTHR45740:SF2">
    <property type="entry name" value="POLY [ADP-RIBOSE] POLYMERASE"/>
    <property type="match status" value="1"/>
</dbReference>